<evidence type="ECO:0000256" key="12">
    <source>
        <dbReference type="ARBA" id="ARBA00038622"/>
    </source>
</evidence>
<evidence type="ECO:0000256" key="14">
    <source>
        <dbReference type="ARBA" id="ARBA00041063"/>
    </source>
</evidence>
<dbReference type="Gene3D" id="3.40.50.720">
    <property type="entry name" value="NAD(P)-binding Rossmann-like Domain"/>
    <property type="match status" value="1"/>
</dbReference>
<comment type="function">
    <text evidence="11">Participates in chain elongation of fatty acids. Catalyzes the reduction of trans-2-enoyl-CoAs of varying chain lengths from 6:1 to 16:1, having maximum activity with 10:1 CoA. Has no 2,4-dienoyl-CoA reductase activity.</text>
</comment>
<evidence type="ECO:0000313" key="22">
    <source>
        <dbReference type="Proteomes" id="UP000275401"/>
    </source>
</evidence>
<proteinExistence type="predicted"/>
<accession>A0A3M8SAN9</accession>
<evidence type="ECO:0000256" key="9">
    <source>
        <dbReference type="ARBA" id="ARBA00023140"/>
    </source>
</evidence>
<evidence type="ECO:0000256" key="17">
    <source>
        <dbReference type="ARBA" id="ARBA00049108"/>
    </source>
</evidence>
<gene>
    <name evidence="21" type="ORF">EEJ42_48945</name>
</gene>
<comment type="pathway">
    <text evidence="2">Lipid metabolism.</text>
</comment>
<dbReference type="PANTHER" id="PTHR24317">
    <property type="entry name" value="PEROXISOMAL TRANS-2-ENOYL-COA REDUCTASE"/>
    <property type="match status" value="1"/>
</dbReference>
<dbReference type="PRINTS" id="PR00080">
    <property type="entry name" value="SDRFAMILY"/>
</dbReference>
<dbReference type="PANTHER" id="PTHR24317:SF7">
    <property type="entry name" value="PEROXISOMAL TRANS-2-ENOYL-COA REDUCTASE"/>
    <property type="match status" value="1"/>
</dbReference>
<dbReference type="InterPro" id="IPR052388">
    <property type="entry name" value="Peroxisomal_t2-enoyl-CoA_red"/>
</dbReference>
<evidence type="ECO:0000256" key="19">
    <source>
        <dbReference type="ARBA" id="ARBA00049386"/>
    </source>
</evidence>
<dbReference type="SUPFAM" id="SSF51735">
    <property type="entry name" value="NAD(P)-binding Rossmann-fold domains"/>
    <property type="match status" value="1"/>
</dbReference>
<evidence type="ECO:0000256" key="10">
    <source>
        <dbReference type="ARBA" id="ARBA00023160"/>
    </source>
</evidence>
<evidence type="ECO:0000256" key="18">
    <source>
        <dbReference type="ARBA" id="ARBA00049251"/>
    </source>
</evidence>
<keyword evidence="3" id="KW-0444">Lipid biosynthesis</keyword>
<evidence type="ECO:0000256" key="15">
    <source>
        <dbReference type="ARBA" id="ARBA00047570"/>
    </source>
</evidence>
<keyword evidence="9" id="KW-0576">Peroxisome</keyword>
<dbReference type="EC" id="1.3.1.38" evidence="13"/>
<comment type="subcellular location">
    <subcellularLocation>
        <location evidence="1">Peroxisome</location>
    </subcellularLocation>
</comment>
<comment type="catalytic activity">
    <reaction evidence="19">
        <text>(2E)-decenoyl-CoA + NADPH + H(+) = decanoyl-CoA + NADP(+)</text>
        <dbReference type="Rhea" id="RHEA:44960"/>
        <dbReference type="ChEBI" id="CHEBI:15378"/>
        <dbReference type="ChEBI" id="CHEBI:57783"/>
        <dbReference type="ChEBI" id="CHEBI:58349"/>
        <dbReference type="ChEBI" id="CHEBI:61406"/>
        <dbReference type="ChEBI" id="CHEBI:61430"/>
    </reaction>
    <physiologicalReaction direction="left-to-right" evidence="19">
        <dbReference type="Rhea" id="RHEA:44961"/>
    </physiologicalReaction>
</comment>
<dbReference type="InterPro" id="IPR002347">
    <property type="entry name" value="SDR_fam"/>
</dbReference>
<dbReference type="RefSeq" id="WP_123108593.1">
    <property type="nucleotide sequence ID" value="NZ_RIBZ01000881.1"/>
</dbReference>
<keyword evidence="22" id="KW-1185">Reference proteome</keyword>
<keyword evidence="4" id="KW-0597">Phosphoprotein</keyword>
<evidence type="ECO:0000256" key="2">
    <source>
        <dbReference type="ARBA" id="ARBA00005189"/>
    </source>
</evidence>
<reference evidence="21 22" key="1">
    <citation type="submission" date="2018-11" db="EMBL/GenBank/DDBJ databases">
        <title>The Potential of Streptomyces as Biocontrol Agents against the Tomato grey mould, Botrytis cinerea (Gray mold) Frontiers in Microbiology.</title>
        <authorList>
            <person name="Li D."/>
        </authorList>
    </citation>
    <scope>NUCLEOTIDE SEQUENCE [LARGE SCALE GENOMIC DNA]</scope>
    <source>
        <strain evidence="21 22">NEAU-LD23</strain>
    </source>
</reference>
<evidence type="ECO:0000256" key="4">
    <source>
        <dbReference type="ARBA" id="ARBA00022553"/>
    </source>
</evidence>
<evidence type="ECO:0000256" key="13">
    <source>
        <dbReference type="ARBA" id="ARBA00038849"/>
    </source>
</evidence>
<evidence type="ECO:0000256" key="11">
    <source>
        <dbReference type="ARBA" id="ARBA00037124"/>
    </source>
</evidence>
<dbReference type="InterPro" id="IPR036291">
    <property type="entry name" value="NAD(P)-bd_dom_sf"/>
</dbReference>
<comment type="catalytic activity">
    <reaction evidence="20">
        <text>(2E)-octenoyl-CoA + NADPH + H(+) = octanoyl-CoA + NADP(+)</text>
        <dbReference type="Rhea" id="RHEA:44952"/>
        <dbReference type="ChEBI" id="CHEBI:15378"/>
        <dbReference type="ChEBI" id="CHEBI:57386"/>
        <dbReference type="ChEBI" id="CHEBI:57783"/>
        <dbReference type="ChEBI" id="CHEBI:58349"/>
        <dbReference type="ChEBI" id="CHEBI:62242"/>
    </reaction>
    <physiologicalReaction direction="left-to-right" evidence="20">
        <dbReference type="Rhea" id="RHEA:44953"/>
    </physiologicalReaction>
</comment>
<name>A0A3M8SAN9_9ACTN</name>
<dbReference type="PRINTS" id="PR00081">
    <property type="entry name" value="GDHRDH"/>
</dbReference>
<comment type="catalytic activity">
    <reaction evidence="16">
        <text>(2E)-tetradecenoyl-CoA + NADPH + H(+) = tetradecanoyl-CoA + NADP(+)</text>
        <dbReference type="Rhea" id="RHEA:44968"/>
        <dbReference type="ChEBI" id="CHEBI:15378"/>
        <dbReference type="ChEBI" id="CHEBI:57385"/>
        <dbReference type="ChEBI" id="CHEBI:57783"/>
        <dbReference type="ChEBI" id="CHEBI:58349"/>
        <dbReference type="ChEBI" id="CHEBI:61405"/>
    </reaction>
    <physiologicalReaction direction="left-to-right" evidence="16">
        <dbReference type="Rhea" id="RHEA:44969"/>
    </physiologicalReaction>
</comment>
<keyword evidence="7" id="KW-0560">Oxidoreductase</keyword>
<comment type="catalytic activity">
    <reaction evidence="18">
        <text>a (2E)-enoyl-CoA + NADPH + H(+) = a 2,3-saturated acyl-CoA + NADP(+)</text>
        <dbReference type="Rhea" id="RHEA:33763"/>
        <dbReference type="ChEBI" id="CHEBI:15378"/>
        <dbReference type="ChEBI" id="CHEBI:57783"/>
        <dbReference type="ChEBI" id="CHEBI:58349"/>
        <dbReference type="ChEBI" id="CHEBI:58856"/>
        <dbReference type="ChEBI" id="CHEBI:65111"/>
        <dbReference type="EC" id="1.3.1.38"/>
    </reaction>
    <physiologicalReaction direction="left-to-right" evidence="18">
        <dbReference type="Rhea" id="RHEA:33764"/>
    </physiologicalReaction>
</comment>
<keyword evidence="10" id="KW-0275">Fatty acid biosynthesis</keyword>
<evidence type="ECO:0000256" key="3">
    <source>
        <dbReference type="ARBA" id="ARBA00022516"/>
    </source>
</evidence>
<keyword evidence="5" id="KW-0276">Fatty acid metabolism</keyword>
<dbReference type="FunFam" id="3.40.50.720:FF:000084">
    <property type="entry name" value="Short-chain dehydrogenase reductase"/>
    <property type="match status" value="1"/>
</dbReference>
<keyword evidence="8" id="KW-0443">Lipid metabolism</keyword>
<evidence type="ECO:0000256" key="7">
    <source>
        <dbReference type="ARBA" id="ARBA00023002"/>
    </source>
</evidence>
<evidence type="ECO:0000256" key="16">
    <source>
        <dbReference type="ARBA" id="ARBA00048686"/>
    </source>
</evidence>
<comment type="caution">
    <text evidence="21">The sequence shown here is derived from an EMBL/GenBank/DDBJ whole genome shotgun (WGS) entry which is preliminary data.</text>
</comment>
<dbReference type="CDD" id="cd05369">
    <property type="entry name" value="TER_DECR_SDR_a"/>
    <property type="match status" value="1"/>
</dbReference>
<dbReference type="Pfam" id="PF13561">
    <property type="entry name" value="adh_short_C2"/>
    <property type="match status" value="1"/>
</dbReference>
<comment type="subunit">
    <text evidence="12">Interacts with PEX5, probably required to target it into peroxisomes.</text>
</comment>
<evidence type="ECO:0000256" key="20">
    <source>
        <dbReference type="ARBA" id="ARBA00049559"/>
    </source>
</evidence>
<sequence>MLQQGTFDGRVAVVTGGGSGIGEAIGRELARLGANIAVLGRTRDKLDAVCSDINAAGGTAKGYQVDIRDRSGVEAVIDSVMTDFGRIDHLVNNAAGNFRVAPERMSPNAWNAVVDIVLDGTWHCTQTVGRHMIEGGGGGSILNIGSTMSKQGGPDTVHSASAKAGVRAMTKSLGAAWGPYGIRVNVLIPGMTEGTAGVEVLHRTQEDFDEAVGTVPLGRLATREEIAHVASFLLSDYAGYMTGAELVLDGGRSLGRL</sequence>
<keyword evidence="6" id="KW-0521">NADP</keyword>
<dbReference type="Proteomes" id="UP000275401">
    <property type="component" value="Unassembled WGS sequence"/>
</dbReference>
<evidence type="ECO:0000256" key="8">
    <source>
        <dbReference type="ARBA" id="ARBA00023098"/>
    </source>
</evidence>
<dbReference type="EMBL" id="RIBZ01000881">
    <property type="protein sequence ID" value="RNF78229.1"/>
    <property type="molecule type" value="Genomic_DNA"/>
</dbReference>
<evidence type="ECO:0000313" key="21">
    <source>
        <dbReference type="EMBL" id="RNF78229.1"/>
    </source>
</evidence>
<evidence type="ECO:0000256" key="1">
    <source>
        <dbReference type="ARBA" id="ARBA00004275"/>
    </source>
</evidence>
<comment type="catalytic activity">
    <reaction evidence="17">
        <text>(2E)-hexenoyl-CoA + NADPH + H(+) = hexanoyl-CoA + NADP(+)</text>
        <dbReference type="Rhea" id="RHEA:44956"/>
        <dbReference type="ChEBI" id="CHEBI:15378"/>
        <dbReference type="ChEBI" id="CHEBI:57783"/>
        <dbReference type="ChEBI" id="CHEBI:58349"/>
        <dbReference type="ChEBI" id="CHEBI:62077"/>
        <dbReference type="ChEBI" id="CHEBI:62620"/>
    </reaction>
    <physiologicalReaction direction="left-to-right" evidence="17">
        <dbReference type="Rhea" id="RHEA:44957"/>
    </physiologicalReaction>
</comment>
<dbReference type="GO" id="GO:0019166">
    <property type="term" value="F:trans-2-enoyl-CoA reductase (NADPH) activity"/>
    <property type="evidence" value="ECO:0007669"/>
    <property type="project" value="UniProtKB-EC"/>
</dbReference>
<comment type="catalytic activity">
    <reaction evidence="15">
        <text>(2E)-dodecenoyl-CoA + NADPH + H(+) = dodecanoyl-CoA + NADP(+)</text>
        <dbReference type="Rhea" id="RHEA:44964"/>
        <dbReference type="ChEBI" id="CHEBI:15378"/>
        <dbReference type="ChEBI" id="CHEBI:57330"/>
        <dbReference type="ChEBI" id="CHEBI:57375"/>
        <dbReference type="ChEBI" id="CHEBI:57783"/>
        <dbReference type="ChEBI" id="CHEBI:58349"/>
    </reaction>
    <physiologicalReaction direction="left-to-right" evidence="15">
        <dbReference type="Rhea" id="RHEA:44965"/>
    </physiologicalReaction>
</comment>
<evidence type="ECO:0000256" key="6">
    <source>
        <dbReference type="ARBA" id="ARBA00022857"/>
    </source>
</evidence>
<organism evidence="21 22">
    <name type="scientific">Streptomyces botrytidirepellens</name>
    <dbReference type="NCBI Taxonomy" id="2486417"/>
    <lineage>
        <taxon>Bacteria</taxon>
        <taxon>Bacillati</taxon>
        <taxon>Actinomycetota</taxon>
        <taxon>Actinomycetes</taxon>
        <taxon>Kitasatosporales</taxon>
        <taxon>Streptomycetaceae</taxon>
        <taxon>Streptomyces</taxon>
    </lineage>
</organism>
<evidence type="ECO:0000256" key="5">
    <source>
        <dbReference type="ARBA" id="ARBA00022832"/>
    </source>
</evidence>
<dbReference type="AlphaFoldDB" id="A0A3M8SAN9"/>
<protein>
    <recommendedName>
        <fullName evidence="14">Peroxisomal trans-2-enoyl-CoA reductase</fullName>
        <ecNumber evidence="13">1.3.1.38</ecNumber>
    </recommendedName>
</protein>
<dbReference type="GO" id="GO:0006633">
    <property type="term" value="P:fatty acid biosynthetic process"/>
    <property type="evidence" value="ECO:0007669"/>
    <property type="project" value="UniProtKB-KW"/>
</dbReference>